<proteinExistence type="predicted"/>
<name>A0A0B7B392_9EUPU</name>
<accession>A0A0B7B392</accession>
<evidence type="ECO:0000313" key="1">
    <source>
        <dbReference type="EMBL" id="CEK87468.1"/>
    </source>
</evidence>
<sequence length="69" mass="7992">MDVYHPCPILQSSSTYTALRNQILPSHTKRRNKTLWYNRGHDFIEVSGLAKMLLFSNSLILLILKRAGY</sequence>
<protein>
    <submittedName>
        <fullName evidence="1">Uncharacterized protein</fullName>
    </submittedName>
</protein>
<organism evidence="1">
    <name type="scientific">Arion vulgaris</name>
    <dbReference type="NCBI Taxonomy" id="1028688"/>
    <lineage>
        <taxon>Eukaryota</taxon>
        <taxon>Metazoa</taxon>
        <taxon>Spiralia</taxon>
        <taxon>Lophotrochozoa</taxon>
        <taxon>Mollusca</taxon>
        <taxon>Gastropoda</taxon>
        <taxon>Heterobranchia</taxon>
        <taxon>Euthyneura</taxon>
        <taxon>Panpulmonata</taxon>
        <taxon>Eupulmonata</taxon>
        <taxon>Stylommatophora</taxon>
        <taxon>Helicina</taxon>
        <taxon>Arionoidea</taxon>
        <taxon>Arionidae</taxon>
        <taxon>Arion</taxon>
    </lineage>
</organism>
<dbReference type="AlphaFoldDB" id="A0A0B7B392"/>
<gene>
    <name evidence="1" type="primary">ORF159399</name>
</gene>
<reference evidence="1" key="1">
    <citation type="submission" date="2014-12" db="EMBL/GenBank/DDBJ databases">
        <title>Insight into the proteome of Arion vulgaris.</title>
        <authorList>
            <person name="Aradska J."/>
            <person name="Bulat T."/>
            <person name="Smidak R."/>
            <person name="Sarate P."/>
            <person name="Gangsoo J."/>
            <person name="Sialana F."/>
            <person name="Bilban M."/>
            <person name="Lubec G."/>
        </authorList>
    </citation>
    <scope>NUCLEOTIDE SEQUENCE</scope>
    <source>
        <tissue evidence="1">Skin</tissue>
    </source>
</reference>
<dbReference type="EMBL" id="HACG01040603">
    <property type="protein sequence ID" value="CEK87468.1"/>
    <property type="molecule type" value="Transcribed_RNA"/>
</dbReference>